<name>A0A822ZMP3_NELNU</name>
<accession>A0A822ZMP3</accession>
<dbReference type="EMBL" id="DUZY01000007">
    <property type="protein sequence ID" value="DAD44791.1"/>
    <property type="molecule type" value="Genomic_DNA"/>
</dbReference>
<evidence type="ECO:0000313" key="3">
    <source>
        <dbReference type="Proteomes" id="UP000607653"/>
    </source>
</evidence>
<feature type="region of interest" description="Disordered" evidence="1">
    <location>
        <begin position="66"/>
        <end position="107"/>
    </location>
</feature>
<keyword evidence="3" id="KW-1185">Reference proteome</keyword>
<comment type="caution">
    <text evidence="2">The sequence shown here is derived from an EMBL/GenBank/DDBJ whole genome shotgun (WGS) entry which is preliminary data.</text>
</comment>
<evidence type="ECO:0000313" key="2">
    <source>
        <dbReference type="EMBL" id="DAD44791.1"/>
    </source>
</evidence>
<evidence type="ECO:0000256" key="1">
    <source>
        <dbReference type="SAM" id="MobiDB-lite"/>
    </source>
</evidence>
<dbReference type="Proteomes" id="UP000607653">
    <property type="component" value="Unassembled WGS sequence"/>
</dbReference>
<dbReference type="AlphaFoldDB" id="A0A822ZMP3"/>
<proteinExistence type="predicted"/>
<organism evidence="2 3">
    <name type="scientific">Nelumbo nucifera</name>
    <name type="common">Sacred lotus</name>
    <dbReference type="NCBI Taxonomy" id="4432"/>
    <lineage>
        <taxon>Eukaryota</taxon>
        <taxon>Viridiplantae</taxon>
        <taxon>Streptophyta</taxon>
        <taxon>Embryophyta</taxon>
        <taxon>Tracheophyta</taxon>
        <taxon>Spermatophyta</taxon>
        <taxon>Magnoliopsida</taxon>
        <taxon>Proteales</taxon>
        <taxon>Nelumbonaceae</taxon>
        <taxon>Nelumbo</taxon>
    </lineage>
</organism>
<feature type="compositionally biased region" description="Polar residues" evidence="1">
    <location>
        <begin position="96"/>
        <end position="107"/>
    </location>
</feature>
<protein>
    <submittedName>
        <fullName evidence="2">Uncharacterized protein</fullName>
    </submittedName>
</protein>
<reference evidence="2 3" key="1">
    <citation type="journal article" date="2020" name="Mol. Biol. Evol.">
        <title>Distinct Expression and Methylation Patterns for Genes with Different Fates following a Single Whole-Genome Duplication in Flowering Plants.</title>
        <authorList>
            <person name="Shi T."/>
            <person name="Rahmani R.S."/>
            <person name="Gugger P.F."/>
            <person name="Wang M."/>
            <person name="Li H."/>
            <person name="Zhang Y."/>
            <person name="Li Z."/>
            <person name="Wang Q."/>
            <person name="Van de Peer Y."/>
            <person name="Marchal K."/>
            <person name="Chen J."/>
        </authorList>
    </citation>
    <scope>NUCLEOTIDE SEQUENCE [LARGE SCALE GENOMIC DNA]</scope>
    <source>
        <tissue evidence="2">Leaf</tissue>
    </source>
</reference>
<sequence>MNINIICKLSNNQNPLKILRDFLSYLHNCTLYPIPVQDSTIADTLPYQITMIPLISVARPMTWHTSMKNKDGTCKPGPRRPARAKSNVVFPELGGPSSSVNLQSTTR</sequence>
<gene>
    <name evidence="2" type="ORF">HUJ06_003021</name>
</gene>